<dbReference type="EMBL" id="CP073118">
    <property type="protein sequence ID" value="UTG74985.1"/>
    <property type="molecule type" value="Genomic_DNA"/>
</dbReference>
<protein>
    <submittedName>
        <fullName evidence="1">Uncharacterized protein</fullName>
    </submittedName>
</protein>
<reference evidence="1" key="1">
    <citation type="submission" date="2021-04" db="EMBL/GenBank/DDBJ databases">
        <title>Characterizing Neisseria spp. as novel respiratory pathobionts in bronchiectasis.</title>
        <authorList>
            <person name="Li L."/>
            <person name="Mac Aogain M."/>
            <person name="Xu T."/>
            <person name="Jaggi T.K."/>
            <person name="Chan L.Y."/>
            <person name="Keir H.R."/>
            <person name="Dicker A.J."/>
            <person name="Qu J."/>
            <person name="Liu Y."/>
            <person name="Chen H.S."/>
            <person name="Koh M.S."/>
            <person name="Ong T.H."/>
            <person name="Lim A.Y.H."/>
            <person name="Abisheganaden J."/>
            <person name="Low T.B."/>
            <person name="Oliver B.G."/>
            <person name="Tan N.S."/>
            <person name="Fang M."/>
            <person name="Chalmers J.D."/>
            <person name="Chotirmall S.H."/>
        </authorList>
    </citation>
    <scope>NUCLEOTIDE SEQUENCE</scope>
    <source>
        <strain evidence="1">CG0073</strain>
    </source>
</reference>
<organism evidence="1 2">
    <name type="scientific">Neisseria subflava</name>
    <dbReference type="NCBI Taxonomy" id="28449"/>
    <lineage>
        <taxon>Bacteria</taxon>
        <taxon>Pseudomonadati</taxon>
        <taxon>Pseudomonadota</taxon>
        <taxon>Betaproteobacteria</taxon>
        <taxon>Neisseriales</taxon>
        <taxon>Neisseriaceae</taxon>
        <taxon>Neisseria</taxon>
    </lineage>
</organism>
<sequence>MVILICCNTHTSCSTNSSTNCATDHNSWSGRNTAKSYTDTQTNTCTN</sequence>
<accession>A0A9X9I3N2</accession>
<dbReference type="AlphaFoldDB" id="A0A9X9I3N2"/>
<proteinExistence type="predicted"/>
<dbReference type="RefSeq" id="WP_254321482.1">
    <property type="nucleotide sequence ID" value="NZ_CP073116.1"/>
</dbReference>
<evidence type="ECO:0000313" key="1">
    <source>
        <dbReference type="EMBL" id="UTG74985.1"/>
    </source>
</evidence>
<name>A0A9X9I3N2_NEISU</name>
<evidence type="ECO:0000313" key="2">
    <source>
        <dbReference type="Proteomes" id="UP001057336"/>
    </source>
</evidence>
<dbReference type="Proteomes" id="UP001057336">
    <property type="component" value="Chromosome"/>
</dbReference>
<gene>
    <name evidence="1" type="ORF">KCG53_05950</name>
</gene>